<keyword evidence="1" id="KW-0812">Transmembrane</keyword>
<feature type="signal peptide" evidence="2">
    <location>
        <begin position="1"/>
        <end position="32"/>
    </location>
</feature>
<evidence type="ECO:0000313" key="3">
    <source>
        <dbReference type="EMBL" id="SFJ56705.1"/>
    </source>
</evidence>
<dbReference type="OrthoDB" id="3689195at2"/>
<dbReference type="Proteomes" id="UP000199025">
    <property type="component" value="Unassembled WGS sequence"/>
</dbReference>
<reference evidence="3 4" key="1">
    <citation type="submission" date="2016-10" db="EMBL/GenBank/DDBJ databases">
        <authorList>
            <person name="de Groot N.N."/>
        </authorList>
    </citation>
    <scope>NUCLEOTIDE SEQUENCE [LARGE SCALE GENOMIC DNA]</scope>
    <source>
        <strain evidence="3 4">DSM 44468</strain>
    </source>
</reference>
<keyword evidence="2" id="KW-0732">Signal</keyword>
<protein>
    <recommendedName>
        <fullName evidence="5">MFS transporter</fullName>
    </recommendedName>
</protein>
<keyword evidence="1" id="KW-1133">Transmembrane helix</keyword>
<dbReference type="RefSeq" id="WP_091506829.1">
    <property type="nucleotide sequence ID" value="NZ_FORP01000006.1"/>
</dbReference>
<feature type="transmembrane region" description="Helical" evidence="1">
    <location>
        <begin position="42"/>
        <end position="59"/>
    </location>
</feature>
<feature type="chain" id="PRO_5011664564" description="MFS transporter" evidence="2">
    <location>
        <begin position="33"/>
        <end position="172"/>
    </location>
</feature>
<feature type="transmembrane region" description="Helical" evidence="1">
    <location>
        <begin position="95"/>
        <end position="114"/>
    </location>
</feature>
<dbReference type="AlphaFoldDB" id="A0A1I3SDA3"/>
<organism evidence="3 4">
    <name type="scientific">Amycolatopsis sacchari</name>
    <dbReference type="NCBI Taxonomy" id="115433"/>
    <lineage>
        <taxon>Bacteria</taxon>
        <taxon>Bacillati</taxon>
        <taxon>Actinomycetota</taxon>
        <taxon>Actinomycetes</taxon>
        <taxon>Pseudonocardiales</taxon>
        <taxon>Pseudonocardiaceae</taxon>
        <taxon>Amycolatopsis</taxon>
    </lineage>
</organism>
<keyword evidence="4" id="KW-1185">Reference proteome</keyword>
<evidence type="ECO:0000256" key="2">
    <source>
        <dbReference type="SAM" id="SignalP"/>
    </source>
</evidence>
<dbReference type="EMBL" id="FORP01000006">
    <property type="protein sequence ID" value="SFJ56705.1"/>
    <property type="molecule type" value="Genomic_DNA"/>
</dbReference>
<accession>A0A1I3SDA3</accession>
<evidence type="ECO:0000313" key="4">
    <source>
        <dbReference type="Proteomes" id="UP000199025"/>
    </source>
</evidence>
<feature type="transmembrane region" description="Helical" evidence="1">
    <location>
        <begin position="66"/>
        <end position="83"/>
    </location>
</feature>
<proteinExistence type="predicted"/>
<evidence type="ECO:0008006" key="5">
    <source>
        <dbReference type="Google" id="ProtNLM"/>
    </source>
</evidence>
<name>A0A1I3SDA3_9PSEU</name>
<evidence type="ECO:0000256" key="1">
    <source>
        <dbReference type="SAM" id="Phobius"/>
    </source>
</evidence>
<gene>
    <name evidence="3" type="ORF">SAMN05421835_106271</name>
</gene>
<dbReference type="STRING" id="115433.SAMN05421835_106271"/>
<keyword evidence="1" id="KW-0472">Membrane</keyword>
<sequence>MNRPRARHGASRVARGALLALSSAGLAITAHALADGGLPDTALTLLLTALIGWIGSALAERTRGPLGVLAVLGTAQLAMHLVLTGLMDHGTATPGMYLAHAVATALTAGLLSHAESMLRVGVARLWLLLPVVWHPAPVAAGPVPVPVPAPDVPLVSVLLRRVHGRRGPPARS</sequence>